<dbReference type="GO" id="GO:0005524">
    <property type="term" value="F:ATP binding"/>
    <property type="evidence" value="ECO:0007669"/>
    <property type="project" value="InterPro"/>
</dbReference>
<dbReference type="Gene3D" id="3.40.50.300">
    <property type="entry name" value="P-loop containing nucleotide triphosphate hydrolases"/>
    <property type="match status" value="1"/>
</dbReference>
<dbReference type="Proteomes" id="UP000828251">
    <property type="component" value="Unassembled WGS sequence"/>
</dbReference>
<dbReference type="PANTHER" id="PTHR10803">
    <property type="entry name" value="ARSENICAL PUMP-DRIVING ATPASE ARSENITE-TRANSLOCATING ATPASE"/>
    <property type="match status" value="1"/>
</dbReference>
<gene>
    <name evidence="2" type="ORF">J1N35_044916</name>
</gene>
<proteinExistence type="predicted"/>
<dbReference type="PANTHER" id="PTHR10803:SF17">
    <property type="entry name" value="ARSENICAL PUMP-DRIVING ATPASE-LIKE PROTEIN"/>
    <property type="match status" value="1"/>
</dbReference>
<sequence length="109" mass="12232">MIMMKTKRICKALRIEMGHTLRLLSLPDYLDASSGKIMKFKQKLASAASAFKSVIGKVAKLQDVVMAINESSRLHASLRKEYVPVHRLIVNQILLHPYLVASFALPKGR</sequence>
<name>A0A9D3UA63_9ROSI</name>
<dbReference type="EMBL" id="JAIQCV010000013">
    <property type="protein sequence ID" value="KAH1032742.1"/>
    <property type="molecule type" value="Genomic_DNA"/>
</dbReference>
<dbReference type="InterPro" id="IPR025723">
    <property type="entry name" value="ArsA/GET3_ATPase-like"/>
</dbReference>
<dbReference type="GO" id="GO:0043529">
    <property type="term" value="C:GET complex"/>
    <property type="evidence" value="ECO:0007669"/>
    <property type="project" value="TreeGrafter"/>
</dbReference>
<organism evidence="2 3">
    <name type="scientific">Gossypium stocksii</name>
    <dbReference type="NCBI Taxonomy" id="47602"/>
    <lineage>
        <taxon>Eukaryota</taxon>
        <taxon>Viridiplantae</taxon>
        <taxon>Streptophyta</taxon>
        <taxon>Embryophyta</taxon>
        <taxon>Tracheophyta</taxon>
        <taxon>Spermatophyta</taxon>
        <taxon>Magnoliopsida</taxon>
        <taxon>eudicotyledons</taxon>
        <taxon>Gunneridae</taxon>
        <taxon>Pentapetalae</taxon>
        <taxon>rosids</taxon>
        <taxon>malvids</taxon>
        <taxon>Malvales</taxon>
        <taxon>Malvaceae</taxon>
        <taxon>Malvoideae</taxon>
        <taxon>Gossypium</taxon>
    </lineage>
</organism>
<keyword evidence="3" id="KW-1185">Reference proteome</keyword>
<dbReference type="OrthoDB" id="1770at2759"/>
<evidence type="ECO:0000313" key="3">
    <source>
        <dbReference type="Proteomes" id="UP000828251"/>
    </source>
</evidence>
<reference evidence="2 3" key="1">
    <citation type="journal article" date="2021" name="Plant Biotechnol. J.">
        <title>Multi-omics assisted identification of the key and species-specific regulatory components of drought-tolerant mechanisms in Gossypium stocksii.</title>
        <authorList>
            <person name="Yu D."/>
            <person name="Ke L."/>
            <person name="Zhang D."/>
            <person name="Wu Y."/>
            <person name="Sun Y."/>
            <person name="Mei J."/>
            <person name="Sun J."/>
            <person name="Sun Y."/>
        </authorList>
    </citation>
    <scope>NUCLEOTIDE SEQUENCE [LARGE SCALE GENOMIC DNA]</scope>
    <source>
        <strain evidence="3">cv. E1</strain>
        <tissue evidence="2">Leaf</tissue>
    </source>
</reference>
<evidence type="ECO:0000313" key="2">
    <source>
        <dbReference type="EMBL" id="KAH1032742.1"/>
    </source>
</evidence>
<protein>
    <recommendedName>
        <fullName evidence="1">ArsA/GET3 Anion-transporting ATPase-like domain-containing protein</fullName>
    </recommendedName>
</protein>
<evidence type="ECO:0000259" key="1">
    <source>
        <dbReference type="Pfam" id="PF02374"/>
    </source>
</evidence>
<feature type="domain" description="ArsA/GET3 Anion-transporting ATPase-like" evidence="1">
    <location>
        <begin position="18"/>
        <end position="60"/>
    </location>
</feature>
<dbReference type="Pfam" id="PF02374">
    <property type="entry name" value="ArsA_ATPase"/>
    <property type="match status" value="1"/>
</dbReference>
<dbReference type="InterPro" id="IPR016300">
    <property type="entry name" value="ATPase_ArsA/GET3"/>
</dbReference>
<dbReference type="GO" id="GO:0016887">
    <property type="term" value="F:ATP hydrolysis activity"/>
    <property type="evidence" value="ECO:0007669"/>
    <property type="project" value="InterPro"/>
</dbReference>
<comment type="caution">
    <text evidence="2">The sequence shown here is derived from an EMBL/GenBank/DDBJ whole genome shotgun (WGS) entry which is preliminary data.</text>
</comment>
<dbReference type="GO" id="GO:0071816">
    <property type="term" value="P:tail-anchored membrane protein insertion into ER membrane"/>
    <property type="evidence" value="ECO:0007669"/>
    <property type="project" value="TreeGrafter"/>
</dbReference>
<accession>A0A9D3UA63</accession>
<dbReference type="InterPro" id="IPR027417">
    <property type="entry name" value="P-loop_NTPase"/>
</dbReference>
<dbReference type="AlphaFoldDB" id="A0A9D3UA63"/>